<dbReference type="InParanoid" id="A0A0D2AVN0"/>
<accession>A0A0D2AVN0</accession>
<dbReference type="GeneID" id="27313407"/>
<name>A0A0D2AVN0_9PEZI</name>
<dbReference type="STRING" id="253628.A0A0D2AVN0"/>
<dbReference type="EMBL" id="KN847545">
    <property type="protein sequence ID" value="KIW03209.1"/>
    <property type="molecule type" value="Genomic_DNA"/>
</dbReference>
<dbReference type="VEuPathDB" id="FungiDB:PV09_05434"/>
<keyword evidence="2" id="KW-1185">Reference proteome</keyword>
<evidence type="ECO:0000313" key="2">
    <source>
        <dbReference type="Proteomes" id="UP000053259"/>
    </source>
</evidence>
<proteinExistence type="predicted"/>
<dbReference type="InterPro" id="IPR032710">
    <property type="entry name" value="NTF2-like_dom_sf"/>
</dbReference>
<dbReference type="PANTHER" id="PTHR34213:SF2">
    <property type="entry name" value="NUCLEAR TRANSPORT FACTOR 2 (NTF2) FAMILY PROTEIN"/>
    <property type="match status" value="1"/>
</dbReference>
<dbReference type="SUPFAM" id="SSF54427">
    <property type="entry name" value="NTF2-like"/>
    <property type="match status" value="1"/>
</dbReference>
<sequence length="218" mass="24279">MGLYNCIFCTSTVTTPLIRKQLVSYLSAAPRTCSSTLLSRAMSTSNLRIENTNLQTAPGVELSQQQKTLVGSVLDLFQGKPTKEKLQLWEDDATFEDPLTIAKGRKKYEPQWYGLQQAFSEIERLSHQVVSSGNPIIVDLKTRYKVKGIGKETTVSSKVNIFTSPDGSKISRVEDKWDGKLPDSSIADIFRKLNSITVPYLVSIPKSAEEEMKTNSQP</sequence>
<dbReference type="PANTHER" id="PTHR34213">
    <property type="entry name" value="NUCLEAR TRANSPORT FACTOR 2 (NTF2) FAMILY PROTEIN"/>
    <property type="match status" value="1"/>
</dbReference>
<dbReference type="OrthoDB" id="2400485at2759"/>
<dbReference type="AlphaFoldDB" id="A0A0D2AVN0"/>
<reference evidence="1 2" key="1">
    <citation type="submission" date="2015-01" db="EMBL/GenBank/DDBJ databases">
        <title>The Genome Sequence of Ochroconis gallopava CBS43764.</title>
        <authorList>
            <consortium name="The Broad Institute Genomics Platform"/>
            <person name="Cuomo C."/>
            <person name="de Hoog S."/>
            <person name="Gorbushina A."/>
            <person name="Stielow B."/>
            <person name="Teixiera M."/>
            <person name="Abouelleil A."/>
            <person name="Chapman S.B."/>
            <person name="Priest M."/>
            <person name="Young S.K."/>
            <person name="Wortman J."/>
            <person name="Nusbaum C."/>
            <person name="Birren B."/>
        </authorList>
    </citation>
    <scope>NUCLEOTIDE SEQUENCE [LARGE SCALE GENOMIC DNA]</scope>
    <source>
        <strain evidence="1 2">CBS 43764</strain>
    </source>
</reference>
<dbReference type="RefSeq" id="XP_016213078.1">
    <property type="nucleotide sequence ID" value="XM_016358939.1"/>
</dbReference>
<protein>
    <submittedName>
        <fullName evidence="1">Uncharacterized protein</fullName>
    </submittedName>
</protein>
<gene>
    <name evidence="1" type="ORF">PV09_05434</name>
</gene>
<dbReference type="Gene3D" id="3.10.450.50">
    <property type="match status" value="1"/>
</dbReference>
<dbReference type="HOGENOM" id="CLU_092849_1_0_1"/>
<dbReference type="Proteomes" id="UP000053259">
    <property type="component" value="Unassembled WGS sequence"/>
</dbReference>
<evidence type="ECO:0000313" key="1">
    <source>
        <dbReference type="EMBL" id="KIW03209.1"/>
    </source>
</evidence>
<organism evidence="1 2">
    <name type="scientific">Verruconis gallopava</name>
    <dbReference type="NCBI Taxonomy" id="253628"/>
    <lineage>
        <taxon>Eukaryota</taxon>
        <taxon>Fungi</taxon>
        <taxon>Dikarya</taxon>
        <taxon>Ascomycota</taxon>
        <taxon>Pezizomycotina</taxon>
        <taxon>Dothideomycetes</taxon>
        <taxon>Pleosporomycetidae</taxon>
        <taxon>Venturiales</taxon>
        <taxon>Sympoventuriaceae</taxon>
        <taxon>Verruconis</taxon>
    </lineage>
</organism>